<dbReference type="EMBL" id="UZAH01032224">
    <property type="protein sequence ID" value="VDP20508.1"/>
    <property type="molecule type" value="Genomic_DNA"/>
</dbReference>
<protein>
    <submittedName>
        <fullName evidence="3">Ovule protein</fullName>
    </submittedName>
</protein>
<reference evidence="1 2" key="1">
    <citation type="submission" date="2018-11" db="EMBL/GenBank/DDBJ databases">
        <authorList>
            <consortium name="Pathogen Informatics"/>
        </authorList>
    </citation>
    <scope>NUCLEOTIDE SEQUENCE [LARGE SCALE GENOMIC DNA]</scope>
</reference>
<dbReference type="AlphaFoldDB" id="A0A183GE14"/>
<evidence type="ECO:0000313" key="3">
    <source>
        <dbReference type="WBParaSite" id="HPBE_0002053101-mRNA-1"/>
    </source>
</evidence>
<dbReference type="WBParaSite" id="HPBE_0002053101-mRNA-1">
    <property type="protein sequence ID" value="HPBE_0002053101-mRNA-1"/>
    <property type="gene ID" value="HPBE_0002053101"/>
</dbReference>
<accession>A0A183GE14</accession>
<organism evidence="2 3">
    <name type="scientific">Heligmosomoides polygyrus</name>
    <name type="common">Parasitic roundworm</name>
    <dbReference type="NCBI Taxonomy" id="6339"/>
    <lineage>
        <taxon>Eukaryota</taxon>
        <taxon>Metazoa</taxon>
        <taxon>Ecdysozoa</taxon>
        <taxon>Nematoda</taxon>
        <taxon>Chromadorea</taxon>
        <taxon>Rhabditida</taxon>
        <taxon>Rhabditina</taxon>
        <taxon>Rhabditomorpha</taxon>
        <taxon>Strongyloidea</taxon>
        <taxon>Heligmosomidae</taxon>
        <taxon>Heligmosomoides</taxon>
    </lineage>
</organism>
<gene>
    <name evidence="1" type="ORF">HPBE_LOCUS20530</name>
</gene>
<dbReference type="Proteomes" id="UP000050761">
    <property type="component" value="Unassembled WGS sequence"/>
</dbReference>
<name>A0A183GE14_HELPZ</name>
<evidence type="ECO:0000313" key="1">
    <source>
        <dbReference type="EMBL" id="VDP20508.1"/>
    </source>
</evidence>
<reference evidence="3" key="2">
    <citation type="submission" date="2019-09" db="UniProtKB">
        <authorList>
            <consortium name="WormBaseParasite"/>
        </authorList>
    </citation>
    <scope>IDENTIFICATION</scope>
</reference>
<keyword evidence="2" id="KW-1185">Reference proteome</keyword>
<proteinExistence type="predicted"/>
<sequence>MVIFWIGSWVGAVEGMGEKFYCRDFLKVVAPSLQYLFVVHKKMTVLIIDSEKLNIIGLPMAILSKSLQIPLTIA</sequence>
<accession>A0A3P8CHU3</accession>
<evidence type="ECO:0000313" key="2">
    <source>
        <dbReference type="Proteomes" id="UP000050761"/>
    </source>
</evidence>